<reference evidence="8 9" key="1">
    <citation type="submission" date="2010-03" db="EMBL/GenBank/DDBJ databases">
        <title>The genome sequence of Eubacterium siraeum 70/3.</title>
        <authorList>
            <consortium name="metaHIT consortium -- http://www.metahit.eu/"/>
            <person name="Pajon A."/>
            <person name="Turner K."/>
            <person name="Parkhill J."/>
            <person name="Duncan S."/>
            <person name="Flint H."/>
        </authorList>
    </citation>
    <scope>NUCLEOTIDE SEQUENCE [LARGE SCALE GENOMIC DNA]</scope>
    <source>
        <strain evidence="8 9">70/3</strain>
    </source>
</reference>
<evidence type="ECO:0000256" key="6">
    <source>
        <dbReference type="RuleBase" id="RU362028"/>
    </source>
</evidence>
<dbReference type="NCBIfam" id="TIGR00005">
    <property type="entry name" value="rluA_subfam"/>
    <property type="match status" value="1"/>
</dbReference>
<dbReference type="InterPro" id="IPR050188">
    <property type="entry name" value="RluA_PseudoU_synthase"/>
</dbReference>
<dbReference type="SMART" id="SM00363">
    <property type="entry name" value="S4"/>
    <property type="match status" value="1"/>
</dbReference>
<dbReference type="BioCyc" id="ESIR657319:G136K-477-MONOMER"/>
<comment type="similarity">
    <text evidence="2 6">Belongs to the pseudouridine synthase RluA family.</text>
</comment>
<feature type="domain" description="RNA-binding S4" evidence="7">
    <location>
        <begin position="13"/>
        <end position="77"/>
    </location>
</feature>
<dbReference type="InterPro" id="IPR006225">
    <property type="entry name" value="PsdUridine_synth_RluC/D"/>
</dbReference>
<dbReference type="HOGENOM" id="CLU_016902_4_1_9"/>
<comment type="catalytic activity">
    <reaction evidence="1 6">
        <text>a uridine in RNA = a pseudouridine in RNA</text>
        <dbReference type="Rhea" id="RHEA:48348"/>
        <dbReference type="Rhea" id="RHEA-COMP:12068"/>
        <dbReference type="Rhea" id="RHEA-COMP:12069"/>
        <dbReference type="ChEBI" id="CHEBI:65314"/>
        <dbReference type="ChEBI" id="CHEBI:65315"/>
    </reaction>
</comment>
<evidence type="ECO:0000313" key="9">
    <source>
        <dbReference type="Proteomes" id="UP000008803"/>
    </source>
</evidence>
<feature type="active site" evidence="4">
    <location>
        <position position="137"/>
    </location>
</feature>
<protein>
    <recommendedName>
        <fullName evidence="6">Pseudouridine synthase</fullName>
        <ecNumber evidence="6">5.4.99.-</ecNumber>
    </recommendedName>
</protein>
<dbReference type="CDD" id="cd00165">
    <property type="entry name" value="S4"/>
    <property type="match status" value="1"/>
</dbReference>
<dbReference type="InterPro" id="IPR036986">
    <property type="entry name" value="S4_RNA-bd_sf"/>
</dbReference>
<dbReference type="Proteomes" id="UP000008803">
    <property type="component" value="Chromosome"/>
</dbReference>
<dbReference type="GO" id="GO:0120159">
    <property type="term" value="F:rRNA pseudouridine synthase activity"/>
    <property type="evidence" value="ECO:0007669"/>
    <property type="project" value="UniProtKB-ARBA"/>
</dbReference>
<evidence type="ECO:0000313" key="8">
    <source>
        <dbReference type="EMBL" id="CBK95851.1"/>
    </source>
</evidence>
<dbReference type="PROSITE" id="PS50889">
    <property type="entry name" value="S4"/>
    <property type="match status" value="1"/>
</dbReference>
<dbReference type="InterPro" id="IPR006145">
    <property type="entry name" value="PsdUridine_synth_RsuA/RluA"/>
</dbReference>
<name>D4JRY2_9FIRM</name>
<evidence type="ECO:0000256" key="5">
    <source>
        <dbReference type="PROSITE-ProRule" id="PRU00182"/>
    </source>
</evidence>
<dbReference type="InterPro" id="IPR002942">
    <property type="entry name" value="S4_RNA-bd"/>
</dbReference>
<keyword evidence="3 6" id="KW-0413">Isomerase</keyword>
<proteinExistence type="inferred from homology"/>
<dbReference type="InterPro" id="IPR006224">
    <property type="entry name" value="PsdUridine_synth_RluA-like_CS"/>
</dbReference>
<dbReference type="PROSITE" id="PS01129">
    <property type="entry name" value="PSI_RLU"/>
    <property type="match status" value="1"/>
</dbReference>
<dbReference type="GO" id="GO:0000455">
    <property type="term" value="P:enzyme-directed rRNA pseudouridine synthesis"/>
    <property type="evidence" value="ECO:0007669"/>
    <property type="project" value="UniProtKB-ARBA"/>
</dbReference>
<dbReference type="KEGG" id="esu:EUS_05640"/>
<sequence>MLHYEFTCKTGGERTDKFLALQDTGITRSAAAALIEQGCCLVNGKIAAKNQKLKTGDTVTLDVPEAQPADILPENIPLDIVYEDSDLLVVNKPKGMVVHPAPGHYSGTLVNALMYHCGDSLSGINGVIRPGIVHRIDRDTSGLLIVAKNDTAHNILAEQIKVHSFTREYMAVVQGVIKEDGTVDAPIGRHKTDRKKMCVTTENSREAITHYFVEQTYRNNTLVRLRLETGRTHQIRVHMAYIGHPVTGDEVYGNGSPKWLCGQCLHAKKIGFIHPDGRYMEFDSDLPDYFKKLLANLETQKTEI</sequence>
<dbReference type="InterPro" id="IPR020103">
    <property type="entry name" value="PsdUridine_synth_cat_dom_sf"/>
</dbReference>
<evidence type="ECO:0000256" key="4">
    <source>
        <dbReference type="PIRSR" id="PIRSR606225-1"/>
    </source>
</evidence>
<comment type="function">
    <text evidence="6">Responsible for synthesis of pseudouridine from uracil.</text>
</comment>
<reference evidence="8 9" key="2">
    <citation type="submission" date="2010-03" db="EMBL/GenBank/DDBJ databases">
        <authorList>
            <person name="Pajon A."/>
        </authorList>
    </citation>
    <scope>NUCLEOTIDE SEQUENCE [LARGE SCALE GENOMIC DNA]</scope>
    <source>
        <strain evidence="8 9">70/3</strain>
    </source>
</reference>
<dbReference type="Pfam" id="PF01479">
    <property type="entry name" value="S4"/>
    <property type="match status" value="1"/>
</dbReference>
<evidence type="ECO:0000259" key="7">
    <source>
        <dbReference type="SMART" id="SM00363"/>
    </source>
</evidence>
<dbReference type="PATRIC" id="fig|657319.3.peg.787"/>
<keyword evidence="5" id="KW-0694">RNA-binding</keyword>
<organism evidence="8 9">
    <name type="scientific">[Eubacterium] siraeum 70/3</name>
    <dbReference type="NCBI Taxonomy" id="657319"/>
    <lineage>
        <taxon>Bacteria</taxon>
        <taxon>Bacillati</taxon>
        <taxon>Bacillota</taxon>
        <taxon>Clostridia</taxon>
        <taxon>Eubacteriales</taxon>
        <taxon>Oscillospiraceae</taxon>
        <taxon>Oscillospiraceae incertae sedis</taxon>
    </lineage>
</organism>
<dbReference type="Pfam" id="PF00849">
    <property type="entry name" value="PseudoU_synth_2"/>
    <property type="match status" value="1"/>
</dbReference>
<gene>
    <name evidence="8" type="ORF">EUS_05640</name>
</gene>
<dbReference type="PANTHER" id="PTHR21600">
    <property type="entry name" value="MITOCHONDRIAL RNA PSEUDOURIDINE SYNTHASE"/>
    <property type="match status" value="1"/>
</dbReference>
<dbReference type="PANTHER" id="PTHR21600:SF44">
    <property type="entry name" value="RIBOSOMAL LARGE SUBUNIT PSEUDOURIDINE SYNTHASE D"/>
    <property type="match status" value="1"/>
</dbReference>
<evidence type="ECO:0000256" key="1">
    <source>
        <dbReference type="ARBA" id="ARBA00000073"/>
    </source>
</evidence>
<dbReference type="Gene3D" id="3.10.290.10">
    <property type="entry name" value="RNA-binding S4 domain"/>
    <property type="match status" value="1"/>
</dbReference>
<dbReference type="EMBL" id="FP929044">
    <property type="protein sequence ID" value="CBK95851.1"/>
    <property type="molecule type" value="Genomic_DNA"/>
</dbReference>
<dbReference type="AlphaFoldDB" id="D4JRY2"/>
<dbReference type="CDD" id="cd02869">
    <property type="entry name" value="PseudoU_synth_RluA_like"/>
    <property type="match status" value="1"/>
</dbReference>
<dbReference type="Gene3D" id="3.30.2350.10">
    <property type="entry name" value="Pseudouridine synthase"/>
    <property type="match status" value="1"/>
</dbReference>
<dbReference type="GO" id="GO:0003723">
    <property type="term" value="F:RNA binding"/>
    <property type="evidence" value="ECO:0007669"/>
    <property type="project" value="UniProtKB-KW"/>
</dbReference>
<dbReference type="EC" id="5.4.99.-" evidence="6"/>
<evidence type="ECO:0000256" key="2">
    <source>
        <dbReference type="ARBA" id="ARBA00010876"/>
    </source>
</evidence>
<evidence type="ECO:0000256" key="3">
    <source>
        <dbReference type="ARBA" id="ARBA00023235"/>
    </source>
</evidence>
<dbReference type="SUPFAM" id="SSF55174">
    <property type="entry name" value="Alpha-L RNA-binding motif"/>
    <property type="match status" value="1"/>
</dbReference>
<dbReference type="SUPFAM" id="SSF55120">
    <property type="entry name" value="Pseudouridine synthase"/>
    <property type="match status" value="1"/>
</dbReference>
<accession>D4JRY2</accession>